<sequence>MDLTKESTPSNSTIFVAAENSQLTRISVEDVKHEEVPAKTIPEFPEGGRAAWATALGALVFSKFCGFGYTTSFGVYQDFFVQHYLTNESASTIAWIGSLNAFLTVACSIVSGPLYDRGYFYHLMISGALLQSFSLFMLSLAKPGGFYQVFLTLGLGNGLGQGLLYVPTMAVVSQYFRRRRTFVMTLVASGSSVGSVIHPIMLNNLLNGPVGFATSVRASAGLVSVLLLIACLLMRTRLPPPAIKASYFQVAKRASSDSAFVLVTIGSLLFCSGYYYPYFYLQLDSVLHGLSESFSFYTVIVHTFPQLVILNASSFVGRFTSGFLVRYIEVPAFITIAAVGCSAVIFGMIGLGSLASSVLIGITFGYFAGVFIAMMSPLVATLTPDLSELG</sequence>
<evidence type="ECO:0000313" key="2">
    <source>
        <dbReference type="Proteomes" id="UP000790709"/>
    </source>
</evidence>
<keyword evidence="2" id="KW-1185">Reference proteome</keyword>
<protein>
    <submittedName>
        <fullName evidence="1">MFS general substrate transporter</fullName>
    </submittedName>
</protein>
<dbReference type="EMBL" id="MU266865">
    <property type="protein sequence ID" value="KAH7918060.1"/>
    <property type="molecule type" value="Genomic_DNA"/>
</dbReference>
<comment type="caution">
    <text evidence="1">The sequence shown here is derived from an EMBL/GenBank/DDBJ whole genome shotgun (WGS) entry which is preliminary data.</text>
</comment>
<name>A0ACB8AX08_9AGAM</name>
<gene>
    <name evidence="1" type="ORF">BV22DRAFT_1025226</name>
</gene>
<accession>A0ACB8AX08</accession>
<proteinExistence type="predicted"/>
<dbReference type="Proteomes" id="UP000790709">
    <property type="component" value="Unassembled WGS sequence"/>
</dbReference>
<reference evidence="1" key="1">
    <citation type="journal article" date="2021" name="New Phytol.">
        <title>Evolutionary innovations through gain and loss of genes in the ectomycorrhizal Boletales.</title>
        <authorList>
            <person name="Wu G."/>
            <person name="Miyauchi S."/>
            <person name="Morin E."/>
            <person name="Kuo A."/>
            <person name="Drula E."/>
            <person name="Varga T."/>
            <person name="Kohler A."/>
            <person name="Feng B."/>
            <person name="Cao Y."/>
            <person name="Lipzen A."/>
            <person name="Daum C."/>
            <person name="Hundley H."/>
            <person name="Pangilinan J."/>
            <person name="Johnson J."/>
            <person name="Barry K."/>
            <person name="LaButti K."/>
            <person name="Ng V."/>
            <person name="Ahrendt S."/>
            <person name="Min B."/>
            <person name="Choi I.G."/>
            <person name="Park H."/>
            <person name="Plett J.M."/>
            <person name="Magnuson J."/>
            <person name="Spatafora J.W."/>
            <person name="Nagy L.G."/>
            <person name="Henrissat B."/>
            <person name="Grigoriev I.V."/>
            <person name="Yang Z.L."/>
            <person name="Xu J."/>
            <person name="Martin F.M."/>
        </authorList>
    </citation>
    <scope>NUCLEOTIDE SEQUENCE</scope>
    <source>
        <strain evidence="1">KUC20120723A-06</strain>
    </source>
</reference>
<evidence type="ECO:0000313" key="1">
    <source>
        <dbReference type="EMBL" id="KAH7918060.1"/>
    </source>
</evidence>
<organism evidence="1 2">
    <name type="scientific">Leucogyrophana mollusca</name>
    <dbReference type="NCBI Taxonomy" id="85980"/>
    <lineage>
        <taxon>Eukaryota</taxon>
        <taxon>Fungi</taxon>
        <taxon>Dikarya</taxon>
        <taxon>Basidiomycota</taxon>
        <taxon>Agaricomycotina</taxon>
        <taxon>Agaricomycetes</taxon>
        <taxon>Agaricomycetidae</taxon>
        <taxon>Boletales</taxon>
        <taxon>Boletales incertae sedis</taxon>
        <taxon>Leucogyrophana</taxon>
    </lineage>
</organism>